<reference evidence="1" key="1">
    <citation type="submission" date="2020-04" db="EMBL/GenBank/DDBJ databases">
        <authorList>
            <person name="Chiriac C."/>
            <person name="Salcher M."/>
            <person name="Ghai R."/>
            <person name="Kavagutti S V."/>
        </authorList>
    </citation>
    <scope>NUCLEOTIDE SEQUENCE</scope>
</reference>
<proteinExistence type="predicted"/>
<name>A0A6J5LKB4_9CAUD</name>
<evidence type="ECO:0000313" key="1">
    <source>
        <dbReference type="EMBL" id="CAB4134661.1"/>
    </source>
</evidence>
<dbReference type="EMBL" id="LR796289">
    <property type="protein sequence ID" value="CAB4134661.1"/>
    <property type="molecule type" value="Genomic_DNA"/>
</dbReference>
<dbReference type="EMBL" id="LR796619">
    <property type="protein sequence ID" value="CAB4154764.1"/>
    <property type="molecule type" value="Genomic_DNA"/>
</dbReference>
<protein>
    <submittedName>
        <fullName evidence="1">Uncharacterized protein</fullName>
    </submittedName>
</protein>
<gene>
    <name evidence="1" type="ORF">UFOVP282_7</name>
    <name evidence="2" type="ORF">UFOVP643_28</name>
</gene>
<accession>A0A6J5LKB4</accession>
<evidence type="ECO:0000313" key="2">
    <source>
        <dbReference type="EMBL" id="CAB4154764.1"/>
    </source>
</evidence>
<sequence>MINLQNLTNNTDIIIYVNTLDPDIPYTTNNFLFGFKNGFTNTWTYVMPQIVTQNARYTRFSIELVQQQSLVDAENGIIRLSPSGNWDYKLWAIDAPTLDPYDGYVIEEGQMYLENTVPETATITYISDNDPERNVVYLTRDESSCARWNSTDIWRFSNFTWTCGPVGCIEWPMPGQWQNQSQEWNACTI</sequence>
<organism evidence="1">
    <name type="scientific">uncultured Caudovirales phage</name>
    <dbReference type="NCBI Taxonomy" id="2100421"/>
    <lineage>
        <taxon>Viruses</taxon>
        <taxon>Duplodnaviria</taxon>
        <taxon>Heunggongvirae</taxon>
        <taxon>Uroviricota</taxon>
        <taxon>Caudoviricetes</taxon>
        <taxon>Peduoviridae</taxon>
        <taxon>Maltschvirus</taxon>
        <taxon>Maltschvirus maltsch</taxon>
    </lineage>
</organism>